<dbReference type="AlphaFoldDB" id="A0A845A5F7"/>
<accession>A0A845A5F7</accession>
<name>A0A845A5F7_9SPHN</name>
<keyword evidence="4" id="KW-1185">Reference proteome</keyword>
<dbReference type="RefSeq" id="WP_131453418.1">
    <property type="nucleotide sequence ID" value="NZ_BMJK01000002.1"/>
</dbReference>
<feature type="region of interest" description="Disordered" evidence="1">
    <location>
        <begin position="25"/>
        <end position="66"/>
    </location>
</feature>
<proteinExistence type="predicted"/>
<protein>
    <recommendedName>
        <fullName evidence="2">Knr4/Smi1-like domain-containing protein</fullName>
    </recommendedName>
</protein>
<dbReference type="Pfam" id="PF09346">
    <property type="entry name" value="SMI1_KNR4"/>
    <property type="match status" value="1"/>
</dbReference>
<dbReference type="SMART" id="SM00860">
    <property type="entry name" value="SMI1_KNR4"/>
    <property type="match status" value="1"/>
</dbReference>
<evidence type="ECO:0000313" key="3">
    <source>
        <dbReference type="EMBL" id="MXO94167.1"/>
    </source>
</evidence>
<feature type="compositionally biased region" description="Basic and acidic residues" evidence="1">
    <location>
        <begin position="25"/>
        <end position="40"/>
    </location>
</feature>
<sequence length="241" mass="26252">MRRQREGPPAMPSLPPSLIAMIADRVADPRRRQFGGDRTQHGSTSDPAAIQGFMNETRRDDGAGGPDPFDLIREQMASWGQAMPAMFLSSDAQGNRSASSSNPATPLAAPAGEADLAALEARVGRPLPDDLRQMFGIANGGWGPGYSHTEGHGPGLMSARGIIRELDDLERRGPGYTGEVAWPGSFVPLTDNMGPAAYDLDTGQVWQWDEYWYDHDKTIDQAWSVSHASLADFLQDWLMNE</sequence>
<reference evidence="3 4" key="1">
    <citation type="submission" date="2019-12" db="EMBL/GenBank/DDBJ databases">
        <title>Genomic-based taxomic classification of the family Erythrobacteraceae.</title>
        <authorList>
            <person name="Xu L."/>
        </authorList>
    </citation>
    <scope>NUCLEOTIDE SEQUENCE [LARGE SCALE GENOMIC DNA]</scope>
    <source>
        <strain evidence="3 4">RC4-10-4</strain>
    </source>
</reference>
<dbReference type="InterPro" id="IPR037883">
    <property type="entry name" value="Knr4/Smi1-like_sf"/>
</dbReference>
<gene>
    <name evidence="3" type="ORF">GRI62_11230</name>
</gene>
<feature type="domain" description="Knr4/Smi1-like" evidence="2">
    <location>
        <begin position="110"/>
        <end position="236"/>
    </location>
</feature>
<dbReference type="Proteomes" id="UP000460626">
    <property type="component" value="Unassembled WGS sequence"/>
</dbReference>
<dbReference type="InterPro" id="IPR018958">
    <property type="entry name" value="Knr4/Smi1-like_dom"/>
</dbReference>
<dbReference type="SUPFAM" id="SSF160631">
    <property type="entry name" value="SMI1/KNR4-like"/>
    <property type="match status" value="1"/>
</dbReference>
<evidence type="ECO:0000259" key="2">
    <source>
        <dbReference type="SMART" id="SM00860"/>
    </source>
</evidence>
<organism evidence="3 4">
    <name type="scientific">Aurantiacibacter arachoides</name>
    <dbReference type="NCBI Taxonomy" id="1850444"/>
    <lineage>
        <taxon>Bacteria</taxon>
        <taxon>Pseudomonadati</taxon>
        <taxon>Pseudomonadota</taxon>
        <taxon>Alphaproteobacteria</taxon>
        <taxon>Sphingomonadales</taxon>
        <taxon>Erythrobacteraceae</taxon>
        <taxon>Aurantiacibacter</taxon>
    </lineage>
</organism>
<evidence type="ECO:0000256" key="1">
    <source>
        <dbReference type="SAM" id="MobiDB-lite"/>
    </source>
</evidence>
<dbReference type="OrthoDB" id="839202at2"/>
<comment type="caution">
    <text evidence="3">The sequence shown here is derived from an EMBL/GenBank/DDBJ whole genome shotgun (WGS) entry which is preliminary data.</text>
</comment>
<dbReference type="EMBL" id="WTYH01000001">
    <property type="protein sequence ID" value="MXO94167.1"/>
    <property type="molecule type" value="Genomic_DNA"/>
</dbReference>
<evidence type="ECO:0000313" key="4">
    <source>
        <dbReference type="Proteomes" id="UP000460626"/>
    </source>
</evidence>